<dbReference type="PANTHER" id="PTHR45969">
    <property type="entry name" value="RING ZINC FINGER PROTEIN-RELATED"/>
    <property type="match status" value="1"/>
</dbReference>
<dbReference type="SUPFAM" id="SSF57850">
    <property type="entry name" value="RING/U-box"/>
    <property type="match status" value="1"/>
</dbReference>
<dbReference type="EMBL" id="GG662602">
    <property type="protein sequence ID" value="EAR82653.4"/>
    <property type="molecule type" value="Genomic_DNA"/>
</dbReference>
<evidence type="ECO:0000256" key="1">
    <source>
        <dbReference type="ARBA" id="ARBA00022723"/>
    </source>
</evidence>
<dbReference type="InterPro" id="IPR001841">
    <property type="entry name" value="Znf_RING"/>
</dbReference>
<dbReference type="GO" id="GO:0008270">
    <property type="term" value="F:zinc ion binding"/>
    <property type="evidence" value="ECO:0007669"/>
    <property type="project" value="UniProtKB-KW"/>
</dbReference>
<feature type="transmembrane region" description="Helical" evidence="5">
    <location>
        <begin position="36"/>
        <end position="58"/>
    </location>
</feature>
<evidence type="ECO:0000313" key="8">
    <source>
        <dbReference type="Proteomes" id="UP000009168"/>
    </source>
</evidence>
<evidence type="ECO:0000256" key="5">
    <source>
        <dbReference type="SAM" id="Phobius"/>
    </source>
</evidence>
<dbReference type="GO" id="GO:0016567">
    <property type="term" value="P:protein ubiquitination"/>
    <property type="evidence" value="ECO:0007669"/>
    <property type="project" value="TreeGrafter"/>
</dbReference>
<evidence type="ECO:0000259" key="6">
    <source>
        <dbReference type="PROSITE" id="PS50089"/>
    </source>
</evidence>
<keyword evidence="5" id="KW-1133">Transmembrane helix</keyword>
<dbReference type="KEGG" id="tet:TTHERM_01099000"/>
<dbReference type="OrthoDB" id="9984778at2759"/>
<feature type="domain" description="RING-type" evidence="6">
    <location>
        <begin position="195"/>
        <end position="236"/>
    </location>
</feature>
<dbReference type="AlphaFoldDB" id="Q22BL3"/>
<dbReference type="PROSITE" id="PS50089">
    <property type="entry name" value="ZF_RING_2"/>
    <property type="match status" value="1"/>
</dbReference>
<dbReference type="STRING" id="312017.Q22BL3"/>
<keyword evidence="5" id="KW-0812">Transmembrane</keyword>
<dbReference type="eggNOG" id="KOG0800">
    <property type="taxonomic scope" value="Eukaryota"/>
</dbReference>
<keyword evidence="1" id="KW-0479">Metal-binding</keyword>
<feature type="transmembrane region" description="Helical" evidence="5">
    <location>
        <begin position="12"/>
        <end position="30"/>
    </location>
</feature>
<protein>
    <submittedName>
        <fullName evidence="7">Zinc finger, C3HC4 type (RING finger) protein</fullName>
    </submittedName>
</protein>
<name>Q22BL3_TETTS</name>
<evidence type="ECO:0000256" key="3">
    <source>
        <dbReference type="ARBA" id="ARBA00022833"/>
    </source>
</evidence>
<dbReference type="PANTHER" id="PTHR45969:SF69">
    <property type="entry name" value="FINGER DOMAIN PROTEIN, PUTATIVE (AFU_ORTHOLOGUE AFUA_3G12190)-RELATED"/>
    <property type="match status" value="1"/>
</dbReference>
<gene>
    <name evidence="7" type="ORF">TTHERM_01099000</name>
</gene>
<feature type="transmembrane region" description="Helical" evidence="5">
    <location>
        <begin position="70"/>
        <end position="101"/>
    </location>
</feature>
<feature type="transmembrane region" description="Helical" evidence="5">
    <location>
        <begin position="121"/>
        <end position="141"/>
    </location>
</feature>
<sequence>MYICQWICPRLFMLVPVAFTIEIISLFRSGEYKECLIIFLAMMNYNFLFVVILMRFFTSMNFENLMRLRIKMYIILAIIIFNMITISYVITLNFYAVLLLFFGDSLFNDFCKLNCMSDPKAAKHVILFNIIFLLSDVTWVLRAEIFFLKQYEMYIHPERYQFEQMYYEMQNIEIERPSLDSQDYDSKISLRETTCQICLEEIQKNDKVIKLKCTHSFHSACIRDWIKIRVTCPSCRRSIQSNKLIIQDSDQQEQLQQQAQQQIQRNGEQNLLQQQQIQQNVNQNLQISQNQMIAPQMVYQAVHNQSQSNNYNQINGQMGQQNLINQNNQQQRQINIQHNDNSSLINQQNNNTEQILNHLNLEQPLL</sequence>
<dbReference type="GO" id="GO:0061630">
    <property type="term" value="F:ubiquitin protein ligase activity"/>
    <property type="evidence" value="ECO:0007669"/>
    <property type="project" value="TreeGrafter"/>
</dbReference>
<dbReference type="Pfam" id="PF13639">
    <property type="entry name" value="zf-RING_2"/>
    <property type="match status" value="1"/>
</dbReference>
<keyword evidence="3" id="KW-0862">Zinc</keyword>
<keyword evidence="8" id="KW-1185">Reference proteome</keyword>
<dbReference type="HOGENOM" id="CLU_1357069_0_0_1"/>
<reference evidence="8" key="1">
    <citation type="journal article" date="2006" name="PLoS Biol.">
        <title>Macronuclear genome sequence of the ciliate Tetrahymena thermophila, a model eukaryote.</title>
        <authorList>
            <person name="Eisen J.A."/>
            <person name="Coyne R.S."/>
            <person name="Wu M."/>
            <person name="Wu D."/>
            <person name="Thiagarajan M."/>
            <person name="Wortman J.R."/>
            <person name="Badger J.H."/>
            <person name="Ren Q."/>
            <person name="Amedeo P."/>
            <person name="Jones K.M."/>
            <person name="Tallon L.J."/>
            <person name="Delcher A.L."/>
            <person name="Salzberg S.L."/>
            <person name="Silva J.C."/>
            <person name="Haas B.J."/>
            <person name="Majoros W.H."/>
            <person name="Farzad M."/>
            <person name="Carlton J.M."/>
            <person name="Smith R.K. Jr."/>
            <person name="Garg J."/>
            <person name="Pearlman R.E."/>
            <person name="Karrer K.M."/>
            <person name="Sun L."/>
            <person name="Manning G."/>
            <person name="Elde N.C."/>
            <person name="Turkewitz A.P."/>
            <person name="Asai D.J."/>
            <person name="Wilkes D.E."/>
            <person name="Wang Y."/>
            <person name="Cai H."/>
            <person name="Collins K."/>
            <person name="Stewart B.A."/>
            <person name="Lee S.R."/>
            <person name="Wilamowska K."/>
            <person name="Weinberg Z."/>
            <person name="Ruzzo W.L."/>
            <person name="Wloga D."/>
            <person name="Gaertig J."/>
            <person name="Frankel J."/>
            <person name="Tsao C.-C."/>
            <person name="Gorovsky M.A."/>
            <person name="Keeling P.J."/>
            <person name="Waller R.F."/>
            <person name="Patron N.J."/>
            <person name="Cherry J.M."/>
            <person name="Stover N.A."/>
            <person name="Krieger C.J."/>
            <person name="del Toro C."/>
            <person name="Ryder H.F."/>
            <person name="Williamson S.C."/>
            <person name="Barbeau R.A."/>
            <person name="Hamilton E.P."/>
            <person name="Orias E."/>
        </authorList>
    </citation>
    <scope>NUCLEOTIDE SEQUENCE [LARGE SCALE GENOMIC DNA]</scope>
    <source>
        <strain evidence="8">SB210</strain>
    </source>
</reference>
<dbReference type="RefSeq" id="XP_001030316.4">
    <property type="nucleotide sequence ID" value="XM_001030316.4"/>
</dbReference>
<accession>Q22BL3</accession>
<dbReference type="InParanoid" id="Q22BL3"/>
<organism evidence="7 8">
    <name type="scientific">Tetrahymena thermophila (strain SB210)</name>
    <dbReference type="NCBI Taxonomy" id="312017"/>
    <lineage>
        <taxon>Eukaryota</taxon>
        <taxon>Sar</taxon>
        <taxon>Alveolata</taxon>
        <taxon>Ciliophora</taxon>
        <taxon>Intramacronucleata</taxon>
        <taxon>Oligohymenophorea</taxon>
        <taxon>Hymenostomatida</taxon>
        <taxon>Tetrahymenina</taxon>
        <taxon>Tetrahymenidae</taxon>
        <taxon>Tetrahymena</taxon>
    </lineage>
</organism>
<evidence type="ECO:0000313" key="7">
    <source>
        <dbReference type="EMBL" id="EAR82653.4"/>
    </source>
</evidence>
<proteinExistence type="predicted"/>
<dbReference type="Gene3D" id="3.30.40.10">
    <property type="entry name" value="Zinc/RING finger domain, C3HC4 (zinc finger)"/>
    <property type="match status" value="1"/>
</dbReference>
<keyword evidence="5" id="KW-0472">Membrane</keyword>
<evidence type="ECO:0000256" key="4">
    <source>
        <dbReference type="PROSITE-ProRule" id="PRU00175"/>
    </source>
</evidence>
<dbReference type="SMART" id="SM00184">
    <property type="entry name" value="RING"/>
    <property type="match status" value="1"/>
</dbReference>
<keyword evidence="2 4" id="KW-0863">Zinc-finger</keyword>
<dbReference type="GeneID" id="7846197"/>
<dbReference type="InterPro" id="IPR013083">
    <property type="entry name" value="Znf_RING/FYVE/PHD"/>
</dbReference>
<dbReference type="Proteomes" id="UP000009168">
    <property type="component" value="Unassembled WGS sequence"/>
</dbReference>
<evidence type="ECO:0000256" key="2">
    <source>
        <dbReference type="ARBA" id="ARBA00022771"/>
    </source>
</evidence>